<dbReference type="InterPro" id="IPR036388">
    <property type="entry name" value="WH-like_DNA-bd_sf"/>
</dbReference>
<dbReference type="GO" id="GO:0003677">
    <property type="term" value="F:DNA binding"/>
    <property type="evidence" value="ECO:0007669"/>
    <property type="project" value="InterPro"/>
</dbReference>
<evidence type="ECO:0000256" key="2">
    <source>
        <dbReference type="ARBA" id="ARBA00023015"/>
    </source>
</evidence>
<keyword evidence="2" id="KW-0805">Transcription regulation</keyword>
<dbReference type="InterPro" id="IPR007627">
    <property type="entry name" value="RNA_pol_sigma70_r2"/>
</dbReference>
<dbReference type="GO" id="GO:0016987">
    <property type="term" value="F:sigma factor activity"/>
    <property type="evidence" value="ECO:0007669"/>
    <property type="project" value="UniProtKB-KW"/>
</dbReference>
<comment type="similarity">
    <text evidence="1">Belongs to the sigma-70 factor family. ECF subfamily.</text>
</comment>
<dbReference type="InterPro" id="IPR013325">
    <property type="entry name" value="RNA_pol_sigma_r2"/>
</dbReference>
<dbReference type="SUPFAM" id="SSF88946">
    <property type="entry name" value="Sigma2 domain of RNA polymerase sigma factors"/>
    <property type="match status" value="1"/>
</dbReference>
<accession>A0A511ZCL9</accession>
<dbReference type="SUPFAM" id="SSF88659">
    <property type="entry name" value="Sigma3 and sigma4 domains of RNA polymerase sigma factors"/>
    <property type="match status" value="1"/>
</dbReference>
<dbReference type="PANTHER" id="PTHR43133:SF51">
    <property type="entry name" value="RNA POLYMERASE SIGMA FACTOR"/>
    <property type="match status" value="1"/>
</dbReference>
<keyword evidence="3" id="KW-0731">Sigma factor</keyword>
<feature type="domain" description="RNA polymerase sigma factor 70 region 4 type 2" evidence="6">
    <location>
        <begin position="122"/>
        <end position="173"/>
    </location>
</feature>
<proteinExistence type="inferred from homology"/>
<protein>
    <submittedName>
        <fullName evidence="7">DNA-directed RNA polymerase sigma-70 factor</fullName>
    </submittedName>
</protein>
<keyword evidence="8" id="KW-1185">Reference proteome</keyword>
<dbReference type="GO" id="GO:0000428">
    <property type="term" value="C:DNA-directed RNA polymerase complex"/>
    <property type="evidence" value="ECO:0007669"/>
    <property type="project" value="UniProtKB-KW"/>
</dbReference>
<dbReference type="Pfam" id="PF04542">
    <property type="entry name" value="Sigma70_r2"/>
    <property type="match status" value="1"/>
</dbReference>
<dbReference type="Gene3D" id="1.10.10.10">
    <property type="entry name" value="Winged helix-like DNA-binding domain superfamily/Winged helix DNA-binding domain"/>
    <property type="match status" value="1"/>
</dbReference>
<gene>
    <name evidence="7" type="ORF">SLU01_35010</name>
</gene>
<organism evidence="7 8">
    <name type="scientific">Sporosarcina luteola</name>
    <dbReference type="NCBI Taxonomy" id="582850"/>
    <lineage>
        <taxon>Bacteria</taxon>
        <taxon>Bacillati</taxon>
        <taxon>Bacillota</taxon>
        <taxon>Bacilli</taxon>
        <taxon>Bacillales</taxon>
        <taxon>Caryophanaceae</taxon>
        <taxon>Sporosarcina</taxon>
    </lineage>
</organism>
<dbReference type="InterPro" id="IPR039425">
    <property type="entry name" value="RNA_pol_sigma-70-like"/>
</dbReference>
<dbReference type="Gene3D" id="1.10.1740.10">
    <property type="match status" value="1"/>
</dbReference>
<dbReference type="RefSeq" id="WP_147060747.1">
    <property type="nucleotide sequence ID" value="NZ_BJYL01000064.1"/>
</dbReference>
<evidence type="ECO:0000256" key="3">
    <source>
        <dbReference type="ARBA" id="ARBA00023082"/>
    </source>
</evidence>
<evidence type="ECO:0000313" key="8">
    <source>
        <dbReference type="Proteomes" id="UP000321901"/>
    </source>
</evidence>
<keyword evidence="7" id="KW-0240">DNA-directed RNA polymerase</keyword>
<evidence type="ECO:0000256" key="4">
    <source>
        <dbReference type="ARBA" id="ARBA00023163"/>
    </source>
</evidence>
<dbReference type="PANTHER" id="PTHR43133">
    <property type="entry name" value="RNA POLYMERASE ECF-TYPE SIGMA FACTO"/>
    <property type="match status" value="1"/>
</dbReference>
<sequence length="184" mass="21547">MYREEVKKGVILIEKLIKKAKRGNQTAFIQCIEPYEADLYRMAFVYMKNEHDAVDVVQETILKAYEKMNTLKEPAYFKTWLIKIVINICLSKLKRSEKVIHIDEKQLASLDVASTDISLKLTLQNLINELSTEEKNVILLHFYQGYTFKETSELLEMPLGTAKSVCYRALKKLRIQIQEVDFYE</sequence>
<dbReference type="CDD" id="cd06171">
    <property type="entry name" value="Sigma70_r4"/>
    <property type="match status" value="1"/>
</dbReference>
<dbReference type="NCBIfam" id="TIGR02937">
    <property type="entry name" value="sigma70-ECF"/>
    <property type="match status" value="1"/>
</dbReference>
<dbReference type="EMBL" id="BJYL01000064">
    <property type="protein sequence ID" value="GEN85189.1"/>
    <property type="molecule type" value="Genomic_DNA"/>
</dbReference>
<feature type="domain" description="RNA polymerase sigma-70 region 2" evidence="5">
    <location>
        <begin position="32"/>
        <end position="97"/>
    </location>
</feature>
<comment type="caution">
    <text evidence="7">The sequence shown here is derived from an EMBL/GenBank/DDBJ whole genome shotgun (WGS) entry which is preliminary data.</text>
</comment>
<dbReference type="InterPro" id="IPR013324">
    <property type="entry name" value="RNA_pol_sigma_r3/r4-like"/>
</dbReference>
<evidence type="ECO:0000313" key="7">
    <source>
        <dbReference type="EMBL" id="GEN85189.1"/>
    </source>
</evidence>
<name>A0A511ZCL9_9BACL</name>
<evidence type="ECO:0000259" key="6">
    <source>
        <dbReference type="Pfam" id="PF08281"/>
    </source>
</evidence>
<keyword evidence="4" id="KW-0804">Transcription</keyword>
<dbReference type="GO" id="GO:0006352">
    <property type="term" value="P:DNA-templated transcription initiation"/>
    <property type="evidence" value="ECO:0007669"/>
    <property type="project" value="InterPro"/>
</dbReference>
<dbReference type="Proteomes" id="UP000321901">
    <property type="component" value="Unassembled WGS sequence"/>
</dbReference>
<evidence type="ECO:0000259" key="5">
    <source>
        <dbReference type="Pfam" id="PF04542"/>
    </source>
</evidence>
<dbReference type="InterPro" id="IPR014284">
    <property type="entry name" value="RNA_pol_sigma-70_dom"/>
</dbReference>
<evidence type="ECO:0000256" key="1">
    <source>
        <dbReference type="ARBA" id="ARBA00010641"/>
    </source>
</evidence>
<dbReference type="Pfam" id="PF08281">
    <property type="entry name" value="Sigma70_r4_2"/>
    <property type="match status" value="1"/>
</dbReference>
<reference evidence="7 8" key="1">
    <citation type="submission" date="2019-07" db="EMBL/GenBank/DDBJ databases">
        <title>Whole genome shotgun sequence of Sporosarcina luteola NBRC 105378.</title>
        <authorList>
            <person name="Hosoyama A."/>
            <person name="Uohara A."/>
            <person name="Ohji S."/>
            <person name="Ichikawa N."/>
        </authorList>
    </citation>
    <scope>NUCLEOTIDE SEQUENCE [LARGE SCALE GENOMIC DNA]</scope>
    <source>
        <strain evidence="7 8">NBRC 105378</strain>
    </source>
</reference>
<dbReference type="InterPro" id="IPR013249">
    <property type="entry name" value="RNA_pol_sigma70_r4_t2"/>
</dbReference>
<dbReference type="OrthoDB" id="9782703at2"/>
<dbReference type="AlphaFoldDB" id="A0A511ZCL9"/>